<dbReference type="GO" id="GO:0005886">
    <property type="term" value="C:plasma membrane"/>
    <property type="evidence" value="ECO:0007669"/>
    <property type="project" value="UniProtKB-SubCell"/>
</dbReference>
<evidence type="ECO:0000256" key="1">
    <source>
        <dbReference type="ARBA" id="ARBA00004651"/>
    </source>
</evidence>
<feature type="transmembrane region" description="Helical" evidence="7">
    <location>
        <begin position="156"/>
        <end position="177"/>
    </location>
</feature>
<keyword evidence="5 7" id="KW-0472">Membrane</keyword>
<dbReference type="NCBIfam" id="TIGR00766">
    <property type="entry name" value="inner membrane protein YhjD"/>
    <property type="match status" value="1"/>
</dbReference>
<dbReference type="InterPro" id="IPR017039">
    <property type="entry name" value="Virul_fac_BrkB"/>
</dbReference>
<dbReference type="Proteomes" id="UP000621454">
    <property type="component" value="Unassembled WGS sequence"/>
</dbReference>
<evidence type="ECO:0000256" key="5">
    <source>
        <dbReference type="ARBA" id="ARBA00023136"/>
    </source>
</evidence>
<organism evidence="8 9">
    <name type="scientific">Gordonia jinhuaensis</name>
    <dbReference type="NCBI Taxonomy" id="1517702"/>
    <lineage>
        <taxon>Bacteria</taxon>
        <taxon>Bacillati</taxon>
        <taxon>Actinomycetota</taxon>
        <taxon>Actinomycetes</taxon>
        <taxon>Mycobacteriales</taxon>
        <taxon>Gordoniaceae</taxon>
        <taxon>Gordonia</taxon>
    </lineage>
</organism>
<feature type="transmembrane region" description="Helical" evidence="7">
    <location>
        <begin position="233"/>
        <end position="255"/>
    </location>
</feature>
<protein>
    <submittedName>
        <fullName evidence="8">Inner membrane protein YhjD</fullName>
    </submittedName>
</protein>
<comment type="caution">
    <text evidence="8">The sequence shown here is derived from an EMBL/GenBank/DDBJ whole genome shotgun (WGS) entry which is preliminary data.</text>
</comment>
<proteinExistence type="predicted"/>
<feature type="transmembrane region" description="Helical" evidence="7">
    <location>
        <begin position="44"/>
        <end position="72"/>
    </location>
</feature>
<sequence>MAASAQRQEESSEPSRLDKVRAKSPGIDHLVEAAQRYQNQKGDYFAAGATYFSVFAIFPLLMVAFATAGFVLSSHPELLDELRDHISSAMPGSTGDSIKDLIDQAIDSRTTIGIVGLVGALYSGMGWMANIRQALTVQWGTEPEKPNFLRTKISDLLALIGLFVALAISFGLSALGASSLTTKILQWLHVSHLTGAGVAVRVVSILLSIAASWLLFTWIIAKLPRVALPLRNAAKAGLVTAIGFEVFKYIATFYLQKVVSGPAGATFGPILGIMVFAFFTTRIVLFATAWAATDPDNKKYEPVAVPDPVVIAPVVRENSMTRGGVIVSMIVGALTAWKVSDLVRRR</sequence>
<keyword evidence="4 7" id="KW-1133">Transmembrane helix</keyword>
<evidence type="ECO:0000256" key="4">
    <source>
        <dbReference type="ARBA" id="ARBA00022989"/>
    </source>
</evidence>
<name>A0A916SUW2_9ACTN</name>
<evidence type="ECO:0000256" key="6">
    <source>
        <dbReference type="SAM" id="MobiDB-lite"/>
    </source>
</evidence>
<dbReference type="PANTHER" id="PTHR30213">
    <property type="entry name" value="INNER MEMBRANE PROTEIN YHJD"/>
    <property type="match status" value="1"/>
</dbReference>
<dbReference type="Pfam" id="PF03631">
    <property type="entry name" value="Virul_fac_BrkB"/>
    <property type="match status" value="1"/>
</dbReference>
<dbReference type="RefSeq" id="WP_188584651.1">
    <property type="nucleotide sequence ID" value="NZ_BMGC01000001.1"/>
</dbReference>
<evidence type="ECO:0000256" key="7">
    <source>
        <dbReference type="SAM" id="Phobius"/>
    </source>
</evidence>
<feature type="compositionally biased region" description="Basic and acidic residues" evidence="6">
    <location>
        <begin position="7"/>
        <end position="20"/>
    </location>
</feature>
<dbReference type="EMBL" id="BMGC01000001">
    <property type="protein sequence ID" value="GGB17057.1"/>
    <property type="molecule type" value="Genomic_DNA"/>
</dbReference>
<reference evidence="8" key="1">
    <citation type="journal article" date="2014" name="Int. J. Syst. Evol. Microbiol.">
        <title>Complete genome sequence of Corynebacterium casei LMG S-19264T (=DSM 44701T), isolated from a smear-ripened cheese.</title>
        <authorList>
            <consortium name="US DOE Joint Genome Institute (JGI-PGF)"/>
            <person name="Walter F."/>
            <person name="Albersmeier A."/>
            <person name="Kalinowski J."/>
            <person name="Ruckert C."/>
        </authorList>
    </citation>
    <scope>NUCLEOTIDE SEQUENCE</scope>
    <source>
        <strain evidence="8">CGMCC 1.12827</strain>
    </source>
</reference>
<feature type="transmembrane region" description="Helical" evidence="7">
    <location>
        <begin position="267"/>
        <end position="292"/>
    </location>
</feature>
<dbReference type="AlphaFoldDB" id="A0A916SUW2"/>
<evidence type="ECO:0000256" key="3">
    <source>
        <dbReference type="ARBA" id="ARBA00022692"/>
    </source>
</evidence>
<evidence type="ECO:0000256" key="2">
    <source>
        <dbReference type="ARBA" id="ARBA00022475"/>
    </source>
</evidence>
<comment type="subcellular location">
    <subcellularLocation>
        <location evidence="1">Cell membrane</location>
        <topology evidence="1">Multi-pass membrane protein</topology>
    </subcellularLocation>
</comment>
<evidence type="ECO:0000313" key="9">
    <source>
        <dbReference type="Proteomes" id="UP000621454"/>
    </source>
</evidence>
<keyword evidence="2" id="KW-1003">Cell membrane</keyword>
<reference evidence="8" key="2">
    <citation type="submission" date="2020-09" db="EMBL/GenBank/DDBJ databases">
        <authorList>
            <person name="Sun Q."/>
            <person name="Zhou Y."/>
        </authorList>
    </citation>
    <scope>NUCLEOTIDE SEQUENCE</scope>
    <source>
        <strain evidence="8">CGMCC 1.12827</strain>
    </source>
</reference>
<dbReference type="PANTHER" id="PTHR30213:SF1">
    <property type="entry name" value="INNER MEMBRANE PROTEIN YHJD"/>
    <property type="match status" value="1"/>
</dbReference>
<accession>A0A916SUW2</accession>
<keyword evidence="3 7" id="KW-0812">Transmembrane</keyword>
<feature type="region of interest" description="Disordered" evidence="6">
    <location>
        <begin position="1"/>
        <end position="20"/>
    </location>
</feature>
<evidence type="ECO:0000313" key="8">
    <source>
        <dbReference type="EMBL" id="GGB17057.1"/>
    </source>
</evidence>
<keyword evidence="9" id="KW-1185">Reference proteome</keyword>
<dbReference type="InterPro" id="IPR005274">
    <property type="entry name" value="IM_pro_YhjD"/>
</dbReference>
<feature type="transmembrane region" description="Helical" evidence="7">
    <location>
        <begin position="198"/>
        <end position="221"/>
    </location>
</feature>
<gene>
    <name evidence="8" type="ORF">GCM10011489_01460</name>
</gene>